<evidence type="ECO:0000313" key="1">
    <source>
        <dbReference type="EMBL" id="KMQ82040.1"/>
    </source>
</evidence>
<gene>
    <name evidence="1" type="ORF">RF55_24406</name>
</gene>
<dbReference type="EMBL" id="LBMM01029032">
    <property type="protein sequence ID" value="KMQ82040.1"/>
    <property type="molecule type" value="Genomic_DNA"/>
</dbReference>
<dbReference type="PaxDb" id="67767-A0A0J7MN51"/>
<organism evidence="1 2">
    <name type="scientific">Lasius niger</name>
    <name type="common">Black garden ant</name>
    <dbReference type="NCBI Taxonomy" id="67767"/>
    <lineage>
        <taxon>Eukaryota</taxon>
        <taxon>Metazoa</taxon>
        <taxon>Ecdysozoa</taxon>
        <taxon>Arthropoda</taxon>
        <taxon>Hexapoda</taxon>
        <taxon>Insecta</taxon>
        <taxon>Pterygota</taxon>
        <taxon>Neoptera</taxon>
        <taxon>Endopterygota</taxon>
        <taxon>Hymenoptera</taxon>
        <taxon>Apocrita</taxon>
        <taxon>Aculeata</taxon>
        <taxon>Formicoidea</taxon>
        <taxon>Formicidae</taxon>
        <taxon>Formicinae</taxon>
        <taxon>Lasius</taxon>
        <taxon>Lasius</taxon>
    </lineage>
</organism>
<reference evidence="1 2" key="1">
    <citation type="submission" date="2015-04" db="EMBL/GenBank/DDBJ databases">
        <title>Lasius niger genome sequencing.</title>
        <authorList>
            <person name="Konorov E.A."/>
            <person name="Nikitin M.A."/>
            <person name="Kirill M.V."/>
            <person name="Chang P."/>
        </authorList>
    </citation>
    <scope>NUCLEOTIDE SEQUENCE [LARGE SCALE GENOMIC DNA]</scope>
    <source>
        <tissue evidence="1">Whole</tissue>
    </source>
</reference>
<protein>
    <submittedName>
        <fullName evidence="1">Uncharacterized protein</fullName>
    </submittedName>
</protein>
<sequence length="72" mass="8228">MWINLKYRCRKSDSARKQYQLQTGGGLPVEMNEDEDINEIVRSIVPTIDLTLENPWEFPINCGSTNDGNSII</sequence>
<dbReference type="OrthoDB" id="7552093at2759"/>
<proteinExistence type="predicted"/>
<name>A0A0J7MN51_LASNI</name>
<comment type="caution">
    <text evidence="1">The sequence shown here is derived from an EMBL/GenBank/DDBJ whole genome shotgun (WGS) entry which is preliminary data.</text>
</comment>
<accession>A0A0J7MN51</accession>
<dbReference type="Proteomes" id="UP000036403">
    <property type="component" value="Unassembled WGS sequence"/>
</dbReference>
<evidence type="ECO:0000313" key="2">
    <source>
        <dbReference type="Proteomes" id="UP000036403"/>
    </source>
</evidence>
<keyword evidence="2" id="KW-1185">Reference proteome</keyword>
<dbReference type="AlphaFoldDB" id="A0A0J7MN51"/>